<dbReference type="HAMAP" id="MF_00518">
    <property type="entry name" value="Deacylase_Dtd"/>
    <property type="match status" value="1"/>
</dbReference>
<evidence type="ECO:0000313" key="5">
    <source>
        <dbReference type="EMBL" id="WEG73212.1"/>
    </source>
</evidence>
<dbReference type="Pfam" id="PF02580">
    <property type="entry name" value="Tyr_Deacylase"/>
    <property type="match status" value="1"/>
</dbReference>
<keyword evidence="6" id="KW-1185">Reference proteome</keyword>
<evidence type="ECO:0000256" key="2">
    <source>
        <dbReference type="ARBA" id="ARBA00022555"/>
    </source>
</evidence>
<comment type="subunit">
    <text evidence="4">Homodimer.</text>
</comment>
<comment type="similarity">
    <text evidence="1 4">Belongs to the DTD family.</text>
</comment>
<dbReference type="Gene3D" id="3.50.80.10">
    <property type="entry name" value="D-tyrosyl-tRNA(Tyr) deacylase"/>
    <property type="match status" value="1"/>
</dbReference>
<dbReference type="EC" id="3.1.1.96" evidence="4"/>
<reference evidence="5" key="1">
    <citation type="submission" date="2022-10" db="EMBL/GenBank/DDBJ databases">
        <title>Vagococcus sp. isolated from poultry meat.</title>
        <authorList>
            <person name="Johansson P."/>
            <person name="Bjorkroth J."/>
        </authorList>
    </citation>
    <scope>NUCLEOTIDE SEQUENCE</scope>
    <source>
        <strain evidence="5">STAA11</strain>
    </source>
</reference>
<dbReference type="GO" id="GO:0051500">
    <property type="term" value="F:D-tyrosyl-tRNA(Tyr) deacylase activity"/>
    <property type="evidence" value="ECO:0007669"/>
    <property type="project" value="TreeGrafter"/>
</dbReference>
<evidence type="ECO:0000256" key="3">
    <source>
        <dbReference type="ARBA" id="ARBA00022884"/>
    </source>
</evidence>
<dbReference type="InterPro" id="IPR023509">
    <property type="entry name" value="DTD-like_sf"/>
</dbReference>
<dbReference type="GO" id="GO:0005737">
    <property type="term" value="C:cytoplasm"/>
    <property type="evidence" value="ECO:0007669"/>
    <property type="project" value="UniProtKB-SubCell"/>
</dbReference>
<evidence type="ECO:0000256" key="1">
    <source>
        <dbReference type="ARBA" id="ARBA00009673"/>
    </source>
</evidence>
<dbReference type="KEGG" id="vie:OL234_09645"/>
<dbReference type="NCBIfam" id="TIGR00256">
    <property type="entry name" value="D-aminoacyl-tRNA deacylase"/>
    <property type="match status" value="1"/>
</dbReference>
<dbReference type="GO" id="GO:0106026">
    <property type="term" value="F:Gly-tRNA(Ala) deacylase activity"/>
    <property type="evidence" value="ECO:0007669"/>
    <property type="project" value="UniProtKB-UniRule"/>
</dbReference>
<dbReference type="EMBL" id="CP110232">
    <property type="protein sequence ID" value="WEG73212.1"/>
    <property type="molecule type" value="Genomic_DNA"/>
</dbReference>
<keyword evidence="3 4" id="KW-0694">RNA-binding</keyword>
<name>A0AAF0CUP9_9ENTE</name>
<dbReference type="AlphaFoldDB" id="A0AAF0CUP9"/>
<feature type="short sequence motif" description="Gly-cisPro motif, important for rejection of L-amino acids" evidence="4">
    <location>
        <begin position="137"/>
        <end position="138"/>
    </location>
</feature>
<keyword evidence="2 4" id="KW-0820">tRNA-binding</keyword>
<comment type="catalytic activity">
    <reaction evidence="4">
        <text>a D-aminoacyl-tRNA + H2O = a tRNA + a D-alpha-amino acid + H(+)</text>
        <dbReference type="Rhea" id="RHEA:13953"/>
        <dbReference type="Rhea" id="RHEA-COMP:10123"/>
        <dbReference type="Rhea" id="RHEA-COMP:10124"/>
        <dbReference type="ChEBI" id="CHEBI:15377"/>
        <dbReference type="ChEBI" id="CHEBI:15378"/>
        <dbReference type="ChEBI" id="CHEBI:59871"/>
        <dbReference type="ChEBI" id="CHEBI:78442"/>
        <dbReference type="ChEBI" id="CHEBI:79333"/>
        <dbReference type="EC" id="3.1.1.96"/>
    </reaction>
</comment>
<dbReference type="GO" id="GO:0019478">
    <property type="term" value="P:D-amino acid catabolic process"/>
    <property type="evidence" value="ECO:0007669"/>
    <property type="project" value="UniProtKB-UniRule"/>
</dbReference>
<comment type="function">
    <text evidence="4">An aminoacyl-tRNA editing enzyme that deacylates mischarged D-aminoacyl-tRNAs. Also deacylates mischarged glycyl-tRNA(Ala), protecting cells against glycine mischarging by AlaRS. Acts via tRNA-based rather than protein-based catalysis; rejects L-amino acids rather than detecting D-amino acids in the active site. By recycling D-aminoacyl-tRNA to D-amino acids and free tRNA molecules, this enzyme counteracts the toxicity associated with the formation of D-aminoacyl-tRNA entities in vivo and helps enforce protein L-homochirality.</text>
</comment>
<dbReference type="InterPro" id="IPR003732">
    <property type="entry name" value="Daa-tRNA_deacyls_DTD"/>
</dbReference>
<protein>
    <recommendedName>
        <fullName evidence="4">D-aminoacyl-tRNA deacylase</fullName>
        <shortName evidence="4">DTD</shortName>
        <ecNumber evidence="4">3.1.1.96</ecNumber>
    </recommendedName>
    <alternativeName>
        <fullName evidence="4">Gly-tRNA(Ala) deacylase</fullName>
        <ecNumber evidence="4">3.1.1.-</ecNumber>
    </alternativeName>
</protein>
<keyword evidence="4" id="KW-0963">Cytoplasm</keyword>
<proteinExistence type="inferred from homology"/>
<keyword evidence="4 5" id="KW-0378">Hydrolase</keyword>
<comment type="domain">
    <text evidence="4">A Gly-cisPro motif from one monomer fits into the active site of the other monomer to allow specific chiral rejection of L-amino acids.</text>
</comment>
<dbReference type="GO" id="GO:0043908">
    <property type="term" value="F:Ser(Gly)-tRNA(Ala) hydrolase activity"/>
    <property type="evidence" value="ECO:0007669"/>
    <property type="project" value="UniProtKB-UniRule"/>
</dbReference>
<evidence type="ECO:0000313" key="6">
    <source>
        <dbReference type="Proteomes" id="UP001179647"/>
    </source>
</evidence>
<dbReference type="PANTHER" id="PTHR10472:SF5">
    <property type="entry name" value="D-AMINOACYL-TRNA DEACYLASE 1"/>
    <property type="match status" value="1"/>
</dbReference>
<organism evidence="5 6">
    <name type="scientific">Vagococcus intermedius</name>
    <dbReference type="NCBI Taxonomy" id="2991418"/>
    <lineage>
        <taxon>Bacteria</taxon>
        <taxon>Bacillati</taxon>
        <taxon>Bacillota</taxon>
        <taxon>Bacilli</taxon>
        <taxon>Lactobacillales</taxon>
        <taxon>Enterococcaceae</taxon>
        <taxon>Vagococcus</taxon>
    </lineage>
</organism>
<dbReference type="GO" id="GO:0000049">
    <property type="term" value="F:tRNA binding"/>
    <property type="evidence" value="ECO:0007669"/>
    <property type="project" value="UniProtKB-UniRule"/>
</dbReference>
<accession>A0AAF0CUP9</accession>
<gene>
    <name evidence="4 5" type="primary">dtd</name>
    <name evidence="5" type="ORF">OL234_09645</name>
</gene>
<dbReference type="CDD" id="cd00563">
    <property type="entry name" value="Dtyr_deacylase"/>
    <property type="match status" value="1"/>
</dbReference>
<dbReference type="FunFam" id="3.50.80.10:FF:000001">
    <property type="entry name" value="D-aminoacyl-tRNA deacylase"/>
    <property type="match status" value="1"/>
</dbReference>
<dbReference type="Proteomes" id="UP001179647">
    <property type="component" value="Chromosome"/>
</dbReference>
<comment type="catalytic activity">
    <reaction evidence="4">
        <text>glycyl-tRNA(Ala) + H2O = tRNA(Ala) + glycine + H(+)</text>
        <dbReference type="Rhea" id="RHEA:53744"/>
        <dbReference type="Rhea" id="RHEA-COMP:9657"/>
        <dbReference type="Rhea" id="RHEA-COMP:13640"/>
        <dbReference type="ChEBI" id="CHEBI:15377"/>
        <dbReference type="ChEBI" id="CHEBI:15378"/>
        <dbReference type="ChEBI" id="CHEBI:57305"/>
        <dbReference type="ChEBI" id="CHEBI:78442"/>
        <dbReference type="ChEBI" id="CHEBI:78522"/>
    </reaction>
</comment>
<dbReference type="EC" id="3.1.1.-" evidence="4"/>
<dbReference type="PANTHER" id="PTHR10472">
    <property type="entry name" value="D-TYROSYL-TRNA TYR DEACYLASE"/>
    <property type="match status" value="1"/>
</dbReference>
<sequence length="148" mass="16177">MKVVLQRVASASVAIEGEVISEIKQGFLLLVGVKNGDTQEEADYLVNKISKLRVFEDEDERMNLSLADVEGEILSVSQFTLLANTRKGTRPSFVDAAKPAEATALYDYFNTELRAKGFPVSEGKFGADMAVSLLNDGPVTIIFDTENK</sequence>
<comment type="subcellular location">
    <subcellularLocation>
        <location evidence="4">Cytoplasm</location>
    </subcellularLocation>
</comment>
<dbReference type="SUPFAM" id="SSF69500">
    <property type="entry name" value="DTD-like"/>
    <property type="match status" value="1"/>
</dbReference>
<dbReference type="RefSeq" id="WP_275469015.1">
    <property type="nucleotide sequence ID" value="NZ_CP110232.1"/>
</dbReference>
<evidence type="ECO:0000256" key="4">
    <source>
        <dbReference type="HAMAP-Rule" id="MF_00518"/>
    </source>
</evidence>